<dbReference type="EMBL" id="FLUV01001890">
    <property type="protein sequence ID" value="SBW25361.1"/>
    <property type="molecule type" value="Genomic_DNA"/>
</dbReference>
<sequence>MTDVTTCTTLAEAAARMPVWEKLSADGASGIFTSPAWCLAAWRFFPDLGPPRLLIASSAENGPLALLPLTAGAGGLTWTGSPLGDEHDVRLRPGSPHARQAAMRLVQEVASRSSATTTPVLLTDVRPTGTLVEIAPSRPGAPAPVLHLHEPDPAWGPLACIPGWSRHRRRELRRLRRGRERLGRVTVARLTEPAQLRDAIPEFVAARLAAWRVRGRFDELPVMDRHPRFPEFLTAAASGLAQTGRCLLAQLRYLNRPIAQALYFRLGSADLLYMSTFDPDFAGCCPSHQLLAEAAAAALTEGASLIEMGRGDEPYKCDLGASPRHLRDVLAPG</sequence>
<dbReference type="Proteomes" id="UP000199013">
    <property type="component" value="Unassembled WGS sequence"/>
</dbReference>
<protein>
    <recommendedName>
        <fullName evidence="1">BioF2-like acetyltransferase domain-containing protein</fullName>
    </recommendedName>
</protein>
<name>A0A1C3P6C8_9ACTN</name>
<accession>A0A1C3P6C8</accession>
<dbReference type="Pfam" id="PF13480">
    <property type="entry name" value="Acetyltransf_6"/>
    <property type="match status" value="1"/>
</dbReference>
<gene>
    <name evidence="2" type="ORF">FDG2_4522</name>
</gene>
<dbReference type="AlphaFoldDB" id="A0A1C3P6C8"/>
<organism evidence="2 3">
    <name type="scientific">Candidatus Protofrankia californiensis</name>
    <dbReference type="NCBI Taxonomy" id="1839754"/>
    <lineage>
        <taxon>Bacteria</taxon>
        <taxon>Bacillati</taxon>
        <taxon>Actinomycetota</taxon>
        <taxon>Actinomycetes</taxon>
        <taxon>Frankiales</taxon>
        <taxon>Frankiaceae</taxon>
        <taxon>Protofrankia</taxon>
    </lineage>
</organism>
<evidence type="ECO:0000259" key="1">
    <source>
        <dbReference type="Pfam" id="PF13480"/>
    </source>
</evidence>
<evidence type="ECO:0000313" key="3">
    <source>
        <dbReference type="Proteomes" id="UP000199013"/>
    </source>
</evidence>
<keyword evidence="3" id="KW-1185">Reference proteome</keyword>
<dbReference type="SUPFAM" id="SSF55729">
    <property type="entry name" value="Acyl-CoA N-acyltransferases (Nat)"/>
    <property type="match status" value="1"/>
</dbReference>
<dbReference type="InterPro" id="IPR016181">
    <property type="entry name" value="Acyl_CoA_acyltransferase"/>
</dbReference>
<dbReference type="InterPro" id="IPR038740">
    <property type="entry name" value="BioF2-like_GNAT_dom"/>
</dbReference>
<feature type="domain" description="BioF2-like acetyltransferase" evidence="1">
    <location>
        <begin position="166"/>
        <end position="316"/>
    </location>
</feature>
<evidence type="ECO:0000313" key="2">
    <source>
        <dbReference type="EMBL" id="SBW25361.1"/>
    </source>
</evidence>
<proteinExistence type="predicted"/>
<reference evidence="3" key="1">
    <citation type="submission" date="2016-02" db="EMBL/GenBank/DDBJ databases">
        <authorList>
            <person name="Wibberg D."/>
        </authorList>
    </citation>
    <scope>NUCLEOTIDE SEQUENCE [LARGE SCALE GENOMIC DNA]</scope>
</reference>